<dbReference type="Pfam" id="PF24894">
    <property type="entry name" value="Hexapep_GlmU"/>
    <property type="match status" value="1"/>
</dbReference>
<name>A0A0C2VSS5_9BACL</name>
<evidence type="ECO:0000256" key="2">
    <source>
        <dbReference type="ARBA" id="ARBA00023056"/>
    </source>
</evidence>
<dbReference type="SUPFAM" id="SSF53448">
    <property type="entry name" value="Nucleotide-diphospho-sugar transferases"/>
    <property type="match status" value="1"/>
</dbReference>
<keyword evidence="2" id="KW-0320">Glycogen biosynthesis</keyword>
<evidence type="ECO:0000313" key="6">
    <source>
        <dbReference type="Proteomes" id="UP000031972"/>
    </source>
</evidence>
<protein>
    <submittedName>
        <fullName evidence="5">Glycogen biosynthesis protein glgD</fullName>
    </submittedName>
</protein>
<sequence>MSRLLGVIDATNVVGGLQDLSLNRSVASIPFAGRYRFVDFILSNMVNSGVESVAIFPKHQYRSLMDHIGSGKNWDLDRKKDGLFFLPPFFEPNENSTVGSFARLEQHLDFFKRSHQDYVFIANSYVITNIDIEEALAEHLIHDHDITELVNHTHSLDMYIVKKSLLIELIEDRKNSQFISVSDVVNQPLHNFKIGTYTHSGYAAIMKTIEAYFHHSMKLLDPVVWNQLFPADRPVFTKVKDEPPTRYTAASTVTNSMIANGAVIEGKVDSSIISRAVKIGRNSHVTNCVIMQKSQIGEGCTLEYVIMDKDVRVLDGVTLKGSPEKPLVLRKGTVRDMAVSI</sequence>
<evidence type="ECO:0000259" key="4">
    <source>
        <dbReference type="Pfam" id="PF24894"/>
    </source>
</evidence>
<dbReference type="GO" id="GO:0008878">
    <property type="term" value="F:glucose-1-phosphate adenylyltransferase activity"/>
    <property type="evidence" value="ECO:0007669"/>
    <property type="project" value="InterPro"/>
</dbReference>
<evidence type="ECO:0000256" key="1">
    <source>
        <dbReference type="ARBA" id="ARBA00010443"/>
    </source>
</evidence>
<dbReference type="RefSeq" id="WP_041058430.1">
    <property type="nucleotide sequence ID" value="NZ_JXRR01000015.1"/>
</dbReference>
<dbReference type="PANTHER" id="PTHR43523">
    <property type="entry name" value="GLUCOSE-1-PHOSPHATE ADENYLYLTRANSFERASE-RELATED"/>
    <property type="match status" value="1"/>
</dbReference>
<reference evidence="5 6" key="1">
    <citation type="submission" date="2015-01" db="EMBL/GenBank/DDBJ databases">
        <title>Jeotgalibacillus campisalis genome sequencing.</title>
        <authorList>
            <person name="Goh K.M."/>
            <person name="Chan K.-G."/>
            <person name="Yaakop A.S."/>
            <person name="Ee R."/>
            <person name="Gan H.M."/>
            <person name="Chan C.S."/>
        </authorList>
    </citation>
    <scope>NUCLEOTIDE SEQUENCE [LARGE SCALE GENOMIC DNA]</scope>
    <source>
        <strain evidence="5 6">SF-57</strain>
    </source>
</reference>
<dbReference type="EMBL" id="JXRR01000015">
    <property type="protein sequence ID" value="KIL47018.1"/>
    <property type="molecule type" value="Genomic_DNA"/>
</dbReference>
<dbReference type="InterPro" id="IPR011004">
    <property type="entry name" value="Trimer_LpxA-like_sf"/>
</dbReference>
<dbReference type="Proteomes" id="UP000031972">
    <property type="component" value="Unassembled WGS sequence"/>
</dbReference>
<evidence type="ECO:0000313" key="5">
    <source>
        <dbReference type="EMBL" id="KIL47018.1"/>
    </source>
</evidence>
<feature type="domain" description="Glucose-1-phosphate adenylyltransferase/Bifunctional protein GlmU-like C-terminal hexapeptide" evidence="4">
    <location>
        <begin position="250"/>
        <end position="318"/>
    </location>
</feature>
<dbReference type="InterPro" id="IPR005835">
    <property type="entry name" value="NTP_transferase_dom"/>
</dbReference>
<evidence type="ECO:0000259" key="3">
    <source>
        <dbReference type="Pfam" id="PF00483"/>
    </source>
</evidence>
<gene>
    <name evidence="5" type="ORF">KR50_23400</name>
</gene>
<accession>A0A0C2VSS5</accession>
<proteinExistence type="inferred from homology"/>
<keyword evidence="6" id="KW-1185">Reference proteome</keyword>
<dbReference type="SUPFAM" id="SSF51161">
    <property type="entry name" value="Trimeric LpxA-like enzymes"/>
    <property type="match status" value="1"/>
</dbReference>
<dbReference type="PATRIC" id="fig|220754.4.peg.2356"/>
<comment type="caution">
    <text evidence="5">The sequence shown here is derived from an EMBL/GenBank/DDBJ whole genome shotgun (WGS) entry which is preliminary data.</text>
</comment>
<dbReference type="CDD" id="cd04651">
    <property type="entry name" value="LbH_G1P_AT_C"/>
    <property type="match status" value="1"/>
</dbReference>
<dbReference type="Pfam" id="PF00483">
    <property type="entry name" value="NTP_transferase"/>
    <property type="match status" value="1"/>
</dbReference>
<dbReference type="InterPro" id="IPR011831">
    <property type="entry name" value="ADP-Glc_PPase"/>
</dbReference>
<dbReference type="GO" id="GO:0005978">
    <property type="term" value="P:glycogen biosynthetic process"/>
    <property type="evidence" value="ECO:0007669"/>
    <property type="project" value="UniProtKB-KW"/>
</dbReference>
<dbReference type="InterPro" id="IPR056818">
    <property type="entry name" value="GlmU/GlgC-like_hexapep"/>
</dbReference>
<dbReference type="AlphaFoldDB" id="A0A0C2VSS5"/>
<dbReference type="CDD" id="cd02508">
    <property type="entry name" value="ADP_Glucose_PP"/>
    <property type="match status" value="1"/>
</dbReference>
<dbReference type="InterPro" id="IPR029044">
    <property type="entry name" value="Nucleotide-diphossugar_trans"/>
</dbReference>
<dbReference type="OrthoDB" id="9801810at2"/>
<organism evidence="5 6">
    <name type="scientific">Jeotgalibacillus campisalis</name>
    <dbReference type="NCBI Taxonomy" id="220754"/>
    <lineage>
        <taxon>Bacteria</taxon>
        <taxon>Bacillati</taxon>
        <taxon>Bacillota</taxon>
        <taxon>Bacilli</taxon>
        <taxon>Bacillales</taxon>
        <taxon>Caryophanaceae</taxon>
        <taxon>Jeotgalibacillus</taxon>
    </lineage>
</organism>
<dbReference type="Gene3D" id="2.160.10.10">
    <property type="entry name" value="Hexapeptide repeat proteins"/>
    <property type="match status" value="1"/>
</dbReference>
<dbReference type="PANTHER" id="PTHR43523:SF6">
    <property type="entry name" value="GLYCOGEN BIOSYNTHESIS PROTEIN GLGD"/>
    <property type="match status" value="1"/>
</dbReference>
<feature type="domain" description="Nucleotidyl transferase" evidence="3">
    <location>
        <begin position="17"/>
        <end position="148"/>
    </location>
</feature>
<dbReference type="Gene3D" id="3.90.550.10">
    <property type="entry name" value="Spore Coat Polysaccharide Biosynthesis Protein SpsA, Chain A"/>
    <property type="match status" value="1"/>
</dbReference>
<comment type="similarity">
    <text evidence="1">Belongs to the bacterial/plant glucose-1-phosphate adenylyltransferase family.</text>
</comment>